<reference evidence="2 3" key="1">
    <citation type="journal article" date="1998" name="Science">
        <title>Genome sequence of the nematode C. elegans: a platform for investigating biology.</title>
        <authorList>
            <consortium name="The C. elegans sequencing consortium"/>
            <person name="Sulson J.E."/>
            <person name="Waterston R."/>
        </authorList>
    </citation>
    <scope>NUCLEOTIDE SEQUENCE [LARGE SCALE GENOMIC DNA]</scope>
    <source>
        <strain evidence="2 3">Bristol N2</strain>
    </source>
</reference>
<dbReference type="Proteomes" id="UP000001940">
    <property type="component" value="Chromosome IV"/>
</dbReference>
<proteinExistence type="predicted"/>
<dbReference type="SMR" id="C1P630"/>
<keyword evidence="3" id="KW-1185">Reference proteome</keyword>
<dbReference type="EMBL" id="BX284604">
    <property type="protein sequence ID" value="CAX65077.1"/>
    <property type="molecule type" value="Genomic_DNA"/>
</dbReference>
<dbReference type="AGR" id="WB:WBGene00185095"/>
<dbReference type="HOGENOM" id="CLU_2429056_0_0_1"/>
<dbReference type="KEGG" id="cel:CELE_W09C2.7"/>
<name>C1P630_CAEEL</name>
<protein>
    <submittedName>
        <fullName evidence="2">Neuropeptide-Like Protein</fullName>
    </submittedName>
</protein>
<dbReference type="GeneID" id="13197466"/>
<evidence type="ECO:0000256" key="1">
    <source>
        <dbReference type="SAM" id="SignalP"/>
    </source>
</evidence>
<feature type="signal peptide" evidence="1">
    <location>
        <begin position="1"/>
        <end position="18"/>
    </location>
</feature>
<evidence type="ECO:0000313" key="3">
    <source>
        <dbReference type="Proteomes" id="UP000001940"/>
    </source>
</evidence>
<dbReference type="InParanoid" id="C1P630"/>
<dbReference type="AlphaFoldDB" id="C1P630"/>
<evidence type="ECO:0000313" key="4">
    <source>
        <dbReference type="WormBase" id="W09C2.7"/>
    </source>
</evidence>
<sequence>MKLIIILCIIFLFANVFAVRVGGRRPAGRGSLLDEALRQRNSGGFRNPRSINRRNNLPIIRGVTSSFSKRNQTPMVRGKRSLLPINRRPAH</sequence>
<evidence type="ECO:0000313" key="2">
    <source>
        <dbReference type="EMBL" id="CAX65077.1"/>
    </source>
</evidence>
<dbReference type="CTD" id="13197466"/>
<dbReference type="PaxDb" id="6239-W09C2.7"/>
<feature type="chain" id="PRO_5002912469" evidence="1">
    <location>
        <begin position="19"/>
        <end position="91"/>
    </location>
</feature>
<accession>C1P630</accession>
<dbReference type="RefSeq" id="NP_001255405.1">
    <property type="nucleotide sequence ID" value="NM_001268476.1"/>
</dbReference>
<dbReference type="Bgee" id="WBGene00185095">
    <property type="expression patterns" value="Expressed in pharyngeal muscle cell (C elegans) and 2 other cell types or tissues"/>
</dbReference>
<keyword evidence="1" id="KW-0732">Signal</keyword>
<organism evidence="2 3">
    <name type="scientific">Caenorhabditis elegans</name>
    <dbReference type="NCBI Taxonomy" id="6239"/>
    <lineage>
        <taxon>Eukaryota</taxon>
        <taxon>Metazoa</taxon>
        <taxon>Ecdysozoa</taxon>
        <taxon>Nematoda</taxon>
        <taxon>Chromadorea</taxon>
        <taxon>Rhabditida</taxon>
        <taxon>Rhabditina</taxon>
        <taxon>Rhabditomorpha</taxon>
        <taxon>Rhabditoidea</taxon>
        <taxon>Rhabditidae</taxon>
        <taxon>Peloderinae</taxon>
        <taxon>Caenorhabditis</taxon>
    </lineage>
</organism>
<dbReference type="WormBase" id="W09C2.7">
    <property type="protein sequence ID" value="CE43598"/>
    <property type="gene ID" value="WBGene00185095"/>
</dbReference>
<gene>
    <name evidence="2" type="ORF">CELE_W09C2.7</name>
    <name evidence="2 4" type="ORF">W09C2.7</name>
</gene>